<evidence type="ECO:0000313" key="8">
    <source>
        <dbReference type="Proteomes" id="UP000176923"/>
    </source>
</evidence>
<dbReference type="GO" id="GO:0043022">
    <property type="term" value="F:ribosome binding"/>
    <property type="evidence" value="ECO:0007669"/>
    <property type="project" value="UniProtKB-UniRule"/>
</dbReference>
<dbReference type="Pfam" id="PF01176">
    <property type="entry name" value="eIF-1a"/>
    <property type="match status" value="1"/>
</dbReference>
<gene>
    <name evidence="4" type="primary">infA</name>
    <name evidence="7" type="ORF">A3D77_00215</name>
</gene>
<dbReference type="Gene3D" id="2.40.50.140">
    <property type="entry name" value="Nucleic acid-binding proteins"/>
    <property type="match status" value="1"/>
</dbReference>
<keyword evidence="3 4" id="KW-0648">Protein biosynthesis</keyword>
<comment type="subcellular location">
    <subcellularLocation>
        <location evidence="4">Cytoplasm</location>
    </subcellularLocation>
</comment>
<keyword evidence="4" id="KW-0963">Cytoplasm</keyword>
<keyword evidence="4" id="KW-0694">RNA-binding</keyword>
<dbReference type="InterPro" id="IPR003029">
    <property type="entry name" value="S1_domain"/>
</dbReference>
<keyword evidence="4" id="KW-0699">rRNA-binding</keyword>
<evidence type="ECO:0000256" key="3">
    <source>
        <dbReference type="ARBA" id="ARBA00022917"/>
    </source>
</evidence>
<reference evidence="7 8" key="1">
    <citation type="journal article" date="2016" name="Nat. Commun.">
        <title>Thousands of microbial genomes shed light on interconnected biogeochemical processes in an aquifer system.</title>
        <authorList>
            <person name="Anantharaman K."/>
            <person name="Brown C.T."/>
            <person name="Hug L.A."/>
            <person name="Sharon I."/>
            <person name="Castelle C.J."/>
            <person name="Probst A.J."/>
            <person name="Thomas B.C."/>
            <person name="Singh A."/>
            <person name="Wilkins M.J."/>
            <person name="Karaoz U."/>
            <person name="Brodie E.L."/>
            <person name="Williams K.H."/>
            <person name="Hubbard S.S."/>
            <person name="Banfield J.F."/>
        </authorList>
    </citation>
    <scope>NUCLEOTIDE SEQUENCE [LARGE SCALE GENOMIC DNA]</scope>
</reference>
<evidence type="ECO:0000256" key="2">
    <source>
        <dbReference type="ARBA" id="ARBA00022540"/>
    </source>
</evidence>
<evidence type="ECO:0000256" key="5">
    <source>
        <dbReference type="NCBIfam" id="TIGR00008"/>
    </source>
</evidence>
<dbReference type="GO" id="GO:0005829">
    <property type="term" value="C:cytosol"/>
    <property type="evidence" value="ECO:0007669"/>
    <property type="project" value="TreeGrafter"/>
</dbReference>
<comment type="similarity">
    <text evidence="1 4">Belongs to the IF-1 family.</text>
</comment>
<comment type="function">
    <text evidence="4">One of the essential components for the initiation of protein synthesis. Stabilizes the binding of IF-2 and IF-3 on the 30S subunit to which N-formylmethionyl-tRNA(fMet) subsequently binds. Helps modulate mRNA selection, yielding the 30S pre-initiation complex (PIC). Upon addition of the 50S ribosomal subunit IF-1, IF-2 and IF-3 are released leaving the mature 70S translation initiation complex.</text>
</comment>
<organism evidence="7 8">
    <name type="scientific">Candidatus Gottesmanbacteria bacterium RIFCSPHIGHO2_02_FULL_39_11</name>
    <dbReference type="NCBI Taxonomy" id="1798382"/>
    <lineage>
        <taxon>Bacteria</taxon>
        <taxon>Candidatus Gottesmaniibacteriota</taxon>
    </lineage>
</organism>
<dbReference type="EMBL" id="MFJL01000007">
    <property type="protein sequence ID" value="OGG16845.1"/>
    <property type="molecule type" value="Genomic_DNA"/>
</dbReference>
<name>A0A1F5ZWX1_9BACT</name>
<evidence type="ECO:0000256" key="1">
    <source>
        <dbReference type="ARBA" id="ARBA00010939"/>
    </source>
</evidence>
<evidence type="ECO:0000313" key="7">
    <source>
        <dbReference type="EMBL" id="OGG16845.1"/>
    </source>
</evidence>
<proteinExistence type="inferred from homology"/>
<accession>A0A1F5ZWX1</accession>
<dbReference type="STRING" id="1798382.A3D77_00215"/>
<dbReference type="InterPro" id="IPR012340">
    <property type="entry name" value="NA-bd_OB-fold"/>
</dbReference>
<dbReference type="SUPFAM" id="SSF50249">
    <property type="entry name" value="Nucleic acid-binding proteins"/>
    <property type="match status" value="1"/>
</dbReference>
<dbReference type="NCBIfam" id="TIGR00008">
    <property type="entry name" value="infA"/>
    <property type="match status" value="1"/>
</dbReference>
<comment type="caution">
    <text evidence="7">The sequence shown here is derived from an EMBL/GenBank/DDBJ whole genome shotgun (WGS) entry which is preliminary data.</text>
</comment>
<evidence type="ECO:0000256" key="4">
    <source>
        <dbReference type="HAMAP-Rule" id="MF_00075"/>
    </source>
</evidence>
<keyword evidence="2 4" id="KW-0396">Initiation factor</keyword>
<dbReference type="AlphaFoldDB" id="A0A1F5ZWX1"/>
<protein>
    <recommendedName>
        <fullName evidence="4 5">Translation initiation factor IF-1</fullName>
    </recommendedName>
</protein>
<dbReference type="FunFam" id="2.40.50.140:FF:000002">
    <property type="entry name" value="Translation initiation factor IF-1"/>
    <property type="match status" value="1"/>
</dbReference>
<dbReference type="SMART" id="SM00316">
    <property type="entry name" value="S1"/>
    <property type="match status" value="1"/>
</dbReference>
<dbReference type="GO" id="GO:0003743">
    <property type="term" value="F:translation initiation factor activity"/>
    <property type="evidence" value="ECO:0007669"/>
    <property type="project" value="UniProtKB-UniRule"/>
</dbReference>
<dbReference type="PROSITE" id="PS50832">
    <property type="entry name" value="S1_IF1_TYPE"/>
    <property type="match status" value="1"/>
</dbReference>
<evidence type="ECO:0000259" key="6">
    <source>
        <dbReference type="PROSITE" id="PS50832"/>
    </source>
</evidence>
<dbReference type="InterPro" id="IPR006196">
    <property type="entry name" value="RNA-binding_domain_S1_IF1"/>
</dbReference>
<dbReference type="Proteomes" id="UP000176923">
    <property type="component" value="Unassembled WGS sequence"/>
</dbReference>
<dbReference type="PANTHER" id="PTHR33370">
    <property type="entry name" value="TRANSLATION INITIATION FACTOR IF-1, CHLOROPLASTIC"/>
    <property type="match status" value="1"/>
</dbReference>
<dbReference type="CDD" id="cd04451">
    <property type="entry name" value="S1_IF1"/>
    <property type="match status" value="1"/>
</dbReference>
<dbReference type="InterPro" id="IPR004368">
    <property type="entry name" value="TIF_IF1"/>
</dbReference>
<sequence>MPKVGVVEITGKVVEALPNTMFRVQLPDGREVLCHLSGKMRLNYIKIMPGDQVKLEMTPYDLTKGRITYRLK</sequence>
<dbReference type="GO" id="GO:0019843">
    <property type="term" value="F:rRNA binding"/>
    <property type="evidence" value="ECO:0007669"/>
    <property type="project" value="UniProtKB-UniRule"/>
</dbReference>
<comment type="subunit">
    <text evidence="4">Component of the 30S ribosomal translation pre-initiation complex which assembles on the 30S ribosome in the order IF-2 and IF-3, IF-1 and N-formylmethionyl-tRNA(fMet); mRNA recruitment can occur at any time during PIC assembly.</text>
</comment>
<dbReference type="HAMAP" id="MF_00075">
    <property type="entry name" value="IF_1"/>
    <property type="match status" value="1"/>
</dbReference>
<feature type="domain" description="S1-like" evidence="6">
    <location>
        <begin position="1"/>
        <end position="72"/>
    </location>
</feature>
<dbReference type="PANTHER" id="PTHR33370:SF1">
    <property type="entry name" value="TRANSLATION INITIATION FACTOR IF-1, CHLOROPLASTIC"/>
    <property type="match status" value="1"/>
</dbReference>